<evidence type="ECO:0000256" key="1">
    <source>
        <dbReference type="ARBA" id="ARBA00004141"/>
    </source>
</evidence>
<evidence type="ECO:0000256" key="3">
    <source>
        <dbReference type="ARBA" id="ARBA00022989"/>
    </source>
</evidence>
<dbReference type="EMBL" id="JAFBDZ010000001">
    <property type="protein sequence ID" value="MBM7583720.1"/>
    <property type="molecule type" value="Genomic_DNA"/>
</dbReference>
<evidence type="ECO:0000256" key="5">
    <source>
        <dbReference type="SAM" id="Phobius"/>
    </source>
</evidence>
<evidence type="ECO:0000256" key="2">
    <source>
        <dbReference type="ARBA" id="ARBA00022692"/>
    </source>
</evidence>
<gene>
    <name evidence="6" type="ORF">JOC86_000257</name>
</gene>
<comment type="subcellular location">
    <subcellularLocation>
        <location evidence="1">Membrane</location>
        <topology evidence="1">Multi-pass membrane protein</topology>
    </subcellularLocation>
</comment>
<feature type="transmembrane region" description="Helical" evidence="5">
    <location>
        <begin position="5"/>
        <end position="24"/>
    </location>
</feature>
<dbReference type="PANTHER" id="PTHR36974">
    <property type="entry name" value="MEMBRANE PROTEIN-RELATED"/>
    <property type="match status" value="1"/>
</dbReference>
<sequence length="146" mass="16341">MIPFIILVGSFLILRLLGFIGFSYFEEWELSLRFAVAIMFLFTGAAHWGKRRQDLIKMVPPLLPRPEIIVTITGIFEIVGAIGLLFPFTSKMASVFLGILLVVMFPANIYAAKTKMTISHRPTTPLLLRTVLQIVIITAVMLAGLY</sequence>
<keyword evidence="4 5" id="KW-0472">Membrane</keyword>
<keyword evidence="3 5" id="KW-1133">Transmembrane helix</keyword>
<keyword evidence="7" id="KW-1185">Reference proteome</keyword>
<evidence type="ECO:0000256" key="4">
    <source>
        <dbReference type="ARBA" id="ARBA00023136"/>
    </source>
</evidence>
<comment type="caution">
    <text evidence="6">The sequence shown here is derived from an EMBL/GenBank/DDBJ whole genome shotgun (WGS) entry which is preliminary data.</text>
</comment>
<reference evidence="6 7" key="1">
    <citation type="submission" date="2021-01" db="EMBL/GenBank/DDBJ databases">
        <title>Genomic Encyclopedia of Type Strains, Phase IV (KMG-IV): sequencing the most valuable type-strain genomes for metagenomic binning, comparative biology and taxonomic classification.</title>
        <authorList>
            <person name="Goeker M."/>
        </authorList>
    </citation>
    <scope>NUCLEOTIDE SEQUENCE [LARGE SCALE GENOMIC DNA]</scope>
    <source>
        <strain evidence="6 7">DSM 24834</strain>
    </source>
</reference>
<organism evidence="6 7">
    <name type="scientific">Rossellomorea pakistanensis</name>
    <dbReference type="NCBI Taxonomy" id="992288"/>
    <lineage>
        <taxon>Bacteria</taxon>
        <taxon>Bacillati</taxon>
        <taxon>Bacillota</taxon>
        <taxon>Bacilli</taxon>
        <taxon>Bacillales</taxon>
        <taxon>Bacillaceae</taxon>
        <taxon>Rossellomorea</taxon>
    </lineage>
</organism>
<feature type="transmembrane region" description="Helical" evidence="5">
    <location>
        <begin position="30"/>
        <end position="48"/>
    </location>
</feature>
<feature type="transmembrane region" description="Helical" evidence="5">
    <location>
        <begin position="68"/>
        <end position="86"/>
    </location>
</feature>
<keyword evidence="2 5" id="KW-0812">Transmembrane</keyword>
<evidence type="ECO:0000313" key="7">
    <source>
        <dbReference type="Proteomes" id="UP001646157"/>
    </source>
</evidence>
<dbReference type="InterPro" id="IPR032808">
    <property type="entry name" value="DoxX"/>
</dbReference>
<dbReference type="PANTHER" id="PTHR36974:SF1">
    <property type="entry name" value="DOXX FAMILY MEMBRANE PROTEIN"/>
    <property type="match status" value="1"/>
</dbReference>
<proteinExistence type="predicted"/>
<accession>A0ABS2N791</accession>
<protein>
    <submittedName>
        <fullName evidence="6">Membrane protein</fullName>
    </submittedName>
</protein>
<feature type="transmembrane region" description="Helical" evidence="5">
    <location>
        <begin position="124"/>
        <end position="145"/>
    </location>
</feature>
<feature type="transmembrane region" description="Helical" evidence="5">
    <location>
        <begin position="92"/>
        <end position="112"/>
    </location>
</feature>
<dbReference type="Proteomes" id="UP001646157">
    <property type="component" value="Unassembled WGS sequence"/>
</dbReference>
<name>A0ABS2N791_9BACI</name>
<dbReference type="RefSeq" id="WP_205167963.1">
    <property type="nucleotide sequence ID" value="NZ_JAFBDZ010000001.1"/>
</dbReference>
<dbReference type="Pfam" id="PF07681">
    <property type="entry name" value="DoxX"/>
    <property type="match status" value="1"/>
</dbReference>
<evidence type="ECO:0000313" key="6">
    <source>
        <dbReference type="EMBL" id="MBM7583720.1"/>
    </source>
</evidence>